<gene>
    <name evidence="2" type="ORF">PIB30_095968</name>
</gene>
<sequence>MTIPQNPRGNYSCFPCSSPDGPKEPGSLHIQGMRFSMFQKCNNFSLMDCGKRKREAADDAIPPPIPSPVRPPVSHTNIPASSARSSPQPTRKELVRALRRNERIMRRHEQLLLMPHPGTDISQPEQISSPEVSEHQQQTAGDPEDEDSSDEDGSDEDSSEE</sequence>
<dbReference type="Proteomes" id="UP001341840">
    <property type="component" value="Unassembled WGS sequence"/>
</dbReference>
<feature type="compositionally biased region" description="Polar residues" evidence="1">
    <location>
        <begin position="120"/>
        <end position="140"/>
    </location>
</feature>
<evidence type="ECO:0000313" key="2">
    <source>
        <dbReference type="EMBL" id="MED6140704.1"/>
    </source>
</evidence>
<dbReference type="EMBL" id="JASCZI010062651">
    <property type="protein sequence ID" value="MED6140704.1"/>
    <property type="molecule type" value="Genomic_DNA"/>
</dbReference>
<feature type="compositionally biased region" description="Pro residues" evidence="1">
    <location>
        <begin position="61"/>
        <end position="71"/>
    </location>
</feature>
<keyword evidence="3" id="KW-1185">Reference proteome</keyword>
<proteinExistence type="predicted"/>
<feature type="compositionally biased region" description="Basic and acidic residues" evidence="1">
    <location>
        <begin position="90"/>
        <end position="110"/>
    </location>
</feature>
<organism evidence="2 3">
    <name type="scientific">Stylosanthes scabra</name>
    <dbReference type="NCBI Taxonomy" id="79078"/>
    <lineage>
        <taxon>Eukaryota</taxon>
        <taxon>Viridiplantae</taxon>
        <taxon>Streptophyta</taxon>
        <taxon>Embryophyta</taxon>
        <taxon>Tracheophyta</taxon>
        <taxon>Spermatophyta</taxon>
        <taxon>Magnoliopsida</taxon>
        <taxon>eudicotyledons</taxon>
        <taxon>Gunneridae</taxon>
        <taxon>Pentapetalae</taxon>
        <taxon>rosids</taxon>
        <taxon>fabids</taxon>
        <taxon>Fabales</taxon>
        <taxon>Fabaceae</taxon>
        <taxon>Papilionoideae</taxon>
        <taxon>50 kb inversion clade</taxon>
        <taxon>dalbergioids sensu lato</taxon>
        <taxon>Dalbergieae</taxon>
        <taxon>Pterocarpus clade</taxon>
        <taxon>Stylosanthes</taxon>
    </lineage>
</organism>
<evidence type="ECO:0000313" key="3">
    <source>
        <dbReference type="Proteomes" id="UP001341840"/>
    </source>
</evidence>
<feature type="compositionally biased region" description="Acidic residues" evidence="1">
    <location>
        <begin position="142"/>
        <end position="161"/>
    </location>
</feature>
<name>A0ABU6SX36_9FABA</name>
<reference evidence="2 3" key="1">
    <citation type="journal article" date="2023" name="Plants (Basel)">
        <title>Bridging the Gap: Combining Genomics and Transcriptomics Approaches to Understand Stylosanthes scabra, an Orphan Legume from the Brazilian Caatinga.</title>
        <authorList>
            <person name="Ferreira-Neto J.R.C."/>
            <person name="da Silva M.D."/>
            <person name="Binneck E."/>
            <person name="de Melo N.F."/>
            <person name="da Silva R.H."/>
            <person name="de Melo A.L.T.M."/>
            <person name="Pandolfi V."/>
            <person name="Bustamante F.O."/>
            <person name="Brasileiro-Vidal A.C."/>
            <person name="Benko-Iseppon A.M."/>
        </authorList>
    </citation>
    <scope>NUCLEOTIDE SEQUENCE [LARGE SCALE GENOMIC DNA]</scope>
    <source>
        <tissue evidence="2">Leaves</tissue>
    </source>
</reference>
<evidence type="ECO:0000256" key="1">
    <source>
        <dbReference type="SAM" id="MobiDB-lite"/>
    </source>
</evidence>
<accession>A0ABU6SX36</accession>
<comment type="caution">
    <text evidence="2">The sequence shown here is derived from an EMBL/GenBank/DDBJ whole genome shotgun (WGS) entry which is preliminary data.</text>
</comment>
<feature type="region of interest" description="Disordered" evidence="1">
    <location>
        <begin position="53"/>
        <end position="161"/>
    </location>
</feature>
<feature type="compositionally biased region" description="Polar residues" evidence="1">
    <location>
        <begin position="75"/>
        <end position="89"/>
    </location>
</feature>
<protein>
    <submittedName>
        <fullName evidence="2">Uncharacterized protein</fullName>
    </submittedName>
</protein>